<evidence type="ECO:0000313" key="5">
    <source>
        <dbReference type="Proteomes" id="UP001634394"/>
    </source>
</evidence>
<gene>
    <name evidence="4" type="ORF">ACJMK2_032308</name>
</gene>
<feature type="region of interest" description="Disordered" evidence="2">
    <location>
        <begin position="522"/>
        <end position="541"/>
    </location>
</feature>
<feature type="compositionally biased region" description="Polar residues" evidence="2">
    <location>
        <begin position="550"/>
        <end position="575"/>
    </location>
</feature>
<accession>A0ABD3X2U2</accession>
<evidence type="ECO:0000256" key="2">
    <source>
        <dbReference type="SAM" id="MobiDB-lite"/>
    </source>
</evidence>
<name>A0ABD3X2U2_SINWO</name>
<evidence type="ECO:0000259" key="3">
    <source>
        <dbReference type="Pfam" id="PF12090"/>
    </source>
</evidence>
<comment type="caution">
    <text evidence="4">The sequence shown here is derived from an EMBL/GenBank/DDBJ whole genome shotgun (WGS) entry which is preliminary data.</text>
</comment>
<comment type="similarity">
    <text evidence="1">Belongs to the SPT20 family.</text>
</comment>
<sequence length="995" mass="107395">MEKIERAVKYAEYLVESAKQNPSRLAANLTTSNVKGKKSIHQRLLEFYLEESGKELEDQHLQSGSHLLPKLVRRDKLNCLILKLYPGNEGYSLMLRSKTGIETETAKLPYEVSELLEYVDDCQLPPFLVDILEKAQVNVFYSGCVIVEVRDFRRSTNGSFDTHYVLLKPTPQSLLADIYNLTSDGQSWSQDDQFMLESKLLLATEEPLCLDPSPAVLLVANKMQYERKKLNTTLLTRSVKKFTQAAVNRKRKFAQCAAPKELRLFDFISKKKDRKSVPPINLKLGKPCVDMWKQRPVNLTAPESVDVEKYAKANEKPDVKKDNSMVLFEEQILEREVTQDRNLMAKLTIYHRLWDDSYLGELYLDYDYIQDKSEGATCKFHLGNEDSVNKYLEQFKEIFTEEGRRSVKITKKSPGQAPVVTYTQTIPLISGPMSGVHTLSTKQPAASSTTVTSAVKTEVAPSATITTGMMRNVPLLSLSIAPAGSVNTTSNLVSPQALNTPQGTLISAQSAMVQVQSQLQTQGVQQSPTNPVQAQGQSASQRLRQIGIHTSISRGSTTPSASPVNTQPVYSQVFSSPPAGNYMSGSQPSSVSKVSTPSASPSPIMSPPPSTSTPRKLSTTTESATIHHLAQTPHQSNVATLTLQRDLTGQVSATINSQSAGTVQNINIANITGIPPNINIQNLQGLPGMNIANLSGLQNMQVSLSLPGIAVPISMITTTPVLHQTQAGILVSSLPPNVSAVTTPHGTAGSGTTVTAGSGQGSTSLVTSTTTLVTMCLASVTSAQSQVTNTSGNTQVLTGVSPSSVLTSQTGMLSVPINLTQLVPAGLKQHAQLRTSTTTLPVLQFGQQGIQVLNLQQPRGTLKTTATMQTPQALMGGKSTTTSVAVSGPISTALLGSQNLASQQVAALSHLTVGKQGQAQGGATLNQHVLQLAPGQTQFHLQALQKQQQLQFHQLQLKQQQQQAVSHGLQPVQLQSSLGGKPKSKKRTTPTPPKN</sequence>
<evidence type="ECO:0000313" key="4">
    <source>
        <dbReference type="EMBL" id="KAL3880036.1"/>
    </source>
</evidence>
<feature type="compositionally biased region" description="Low complexity" evidence="2">
    <location>
        <begin position="612"/>
        <end position="621"/>
    </location>
</feature>
<keyword evidence="5" id="KW-1185">Reference proteome</keyword>
<reference evidence="4 5" key="1">
    <citation type="submission" date="2024-11" db="EMBL/GenBank/DDBJ databases">
        <title>Chromosome-level genome assembly of the freshwater bivalve Anodonta woodiana.</title>
        <authorList>
            <person name="Chen X."/>
        </authorList>
    </citation>
    <scope>NUCLEOTIDE SEQUENCE [LARGE SCALE GENOMIC DNA]</scope>
    <source>
        <strain evidence="4">MN2024</strain>
        <tissue evidence="4">Gills</tissue>
    </source>
</reference>
<dbReference type="PANTHER" id="PTHR13526">
    <property type="entry name" value="TRANSCRIPTION FACTOR SPT20 HOMOLOG"/>
    <property type="match status" value="1"/>
</dbReference>
<feature type="region of interest" description="Disordered" evidence="2">
    <location>
        <begin position="966"/>
        <end position="995"/>
    </location>
</feature>
<dbReference type="PANTHER" id="PTHR13526:SF8">
    <property type="entry name" value="TRANSCRIPTION FACTOR SPT20 HOMOLOG"/>
    <property type="match status" value="1"/>
</dbReference>
<dbReference type="EMBL" id="JBJQND010000004">
    <property type="protein sequence ID" value="KAL3880036.1"/>
    <property type="molecule type" value="Genomic_DNA"/>
</dbReference>
<feature type="domain" description="Spt20-like SEP" evidence="3">
    <location>
        <begin position="77"/>
        <end position="223"/>
    </location>
</feature>
<dbReference type="AlphaFoldDB" id="A0ABD3X2U2"/>
<dbReference type="Pfam" id="PF12090">
    <property type="entry name" value="Spt20_SEP"/>
    <property type="match status" value="1"/>
</dbReference>
<organism evidence="4 5">
    <name type="scientific">Sinanodonta woodiana</name>
    <name type="common">Chinese pond mussel</name>
    <name type="synonym">Anodonta woodiana</name>
    <dbReference type="NCBI Taxonomy" id="1069815"/>
    <lineage>
        <taxon>Eukaryota</taxon>
        <taxon>Metazoa</taxon>
        <taxon>Spiralia</taxon>
        <taxon>Lophotrochozoa</taxon>
        <taxon>Mollusca</taxon>
        <taxon>Bivalvia</taxon>
        <taxon>Autobranchia</taxon>
        <taxon>Heteroconchia</taxon>
        <taxon>Palaeoheterodonta</taxon>
        <taxon>Unionida</taxon>
        <taxon>Unionoidea</taxon>
        <taxon>Unionidae</taxon>
        <taxon>Unioninae</taxon>
        <taxon>Sinanodonta</taxon>
    </lineage>
</organism>
<protein>
    <recommendedName>
        <fullName evidence="3">Spt20-like SEP domain-containing protein</fullName>
    </recommendedName>
</protein>
<feature type="region of interest" description="Disordered" evidence="2">
    <location>
        <begin position="550"/>
        <end position="621"/>
    </location>
</feature>
<dbReference type="Proteomes" id="UP001634394">
    <property type="component" value="Unassembled WGS sequence"/>
</dbReference>
<dbReference type="InterPro" id="IPR021950">
    <property type="entry name" value="Spt20"/>
</dbReference>
<proteinExistence type="inferred from homology"/>
<feature type="compositionally biased region" description="Low complexity" evidence="2">
    <location>
        <begin position="584"/>
        <end position="603"/>
    </location>
</feature>
<evidence type="ECO:0000256" key="1">
    <source>
        <dbReference type="ARBA" id="ARBA00009112"/>
    </source>
</evidence>
<dbReference type="InterPro" id="IPR046468">
    <property type="entry name" value="Spt20-like_SEP"/>
</dbReference>
<feature type="compositionally biased region" description="Polar residues" evidence="2">
    <location>
        <begin position="527"/>
        <end position="541"/>
    </location>
</feature>